<gene>
    <name evidence="2" type="ORF">EGH82_09940</name>
</gene>
<feature type="chain" id="PRO_5018173245" evidence="1">
    <location>
        <begin position="20"/>
        <end position="271"/>
    </location>
</feature>
<organism evidence="2 3">
    <name type="scientific">Vibrio ponticus</name>
    <dbReference type="NCBI Taxonomy" id="265668"/>
    <lineage>
        <taxon>Bacteria</taxon>
        <taxon>Pseudomonadati</taxon>
        <taxon>Pseudomonadota</taxon>
        <taxon>Gammaproteobacteria</taxon>
        <taxon>Vibrionales</taxon>
        <taxon>Vibrionaceae</taxon>
        <taxon>Vibrio</taxon>
    </lineage>
</organism>
<proteinExistence type="predicted"/>
<accession>A0A3N3E0L5</accession>
<dbReference type="InterPro" id="IPR011250">
    <property type="entry name" value="OMP/PagP_B-barrel"/>
</dbReference>
<evidence type="ECO:0000313" key="2">
    <source>
        <dbReference type="EMBL" id="ROV60232.1"/>
    </source>
</evidence>
<protein>
    <submittedName>
        <fullName evidence="2">Uncharacterized protein</fullName>
    </submittedName>
</protein>
<dbReference type="AlphaFoldDB" id="A0A3N3E0L5"/>
<evidence type="ECO:0000256" key="1">
    <source>
        <dbReference type="SAM" id="SignalP"/>
    </source>
</evidence>
<evidence type="ECO:0000313" key="3">
    <source>
        <dbReference type="Proteomes" id="UP000278792"/>
    </source>
</evidence>
<dbReference type="Pfam" id="PF03502">
    <property type="entry name" value="Channel_Tsx"/>
    <property type="match status" value="1"/>
</dbReference>
<feature type="signal peptide" evidence="1">
    <location>
        <begin position="1"/>
        <end position="19"/>
    </location>
</feature>
<dbReference type="SUPFAM" id="SSF56925">
    <property type="entry name" value="OMPA-like"/>
    <property type="match status" value="1"/>
</dbReference>
<comment type="caution">
    <text evidence="2">The sequence shown here is derived from an EMBL/GenBank/DDBJ whole genome shotgun (WGS) entry which is preliminary data.</text>
</comment>
<dbReference type="EMBL" id="RKIK01000024">
    <property type="protein sequence ID" value="ROV60232.1"/>
    <property type="molecule type" value="Genomic_DNA"/>
</dbReference>
<dbReference type="Proteomes" id="UP000278792">
    <property type="component" value="Unassembled WGS sequence"/>
</dbReference>
<name>A0A3N3E0L5_9VIBR</name>
<sequence length="271" mass="29983">MKLKHIAALALFCSASTHALILPNDAKTLDRVSVYYMDWSEGATEQSQGFAFDTGVIQYSHAAIKDWGEWVAIIDASNFTKLSKNDFDDMETITVRTVTHKNLGDSNFNAWAQNTLATSTVMTANDLYVGISYDWNIGSLQLKPAVGIHHNFGMASLVLPEQPNPETELAIHTDHSGLSGMTAVITAQYPLTWLNQSFLLNAGLDYQFARPDDYKEFVMVDRDAGYAAIVNLDWIISQNFNAFVEYRYMNNYSVAMDGNAGGLAVGVGYSF</sequence>
<keyword evidence="1" id="KW-0732">Signal</keyword>
<reference evidence="2 3" key="1">
    <citation type="submission" date="2018-11" db="EMBL/GenBank/DDBJ databases">
        <title>Vibrio ponticus strain CAIM 1751 pathogenic for the snapper Lutjanus guttatus.</title>
        <authorList>
            <person name="Soto-Rodriguez S."/>
            <person name="Lozano-Olvera R."/>
            <person name="Gomez-Gil B."/>
        </authorList>
    </citation>
    <scope>NUCLEOTIDE SEQUENCE [LARGE SCALE GENOMIC DNA]</scope>
    <source>
        <strain evidence="2 3">CAIM 1751</strain>
    </source>
</reference>
<dbReference type="InterPro" id="IPR018013">
    <property type="entry name" value="Channel_Tsx-like"/>
</dbReference>